<dbReference type="Proteomes" id="UP000772434">
    <property type="component" value="Unassembled WGS sequence"/>
</dbReference>
<gene>
    <name evidence="1" type="ORF">BDP27DRAFT_1456642</name>
</gene>
<dbReference type="AlphaFoldDB" id="A0A9P5TVZ9"/>
<reference evidence="1" key="1">
    <citation type="submission" date="2020-11" db="EMBL/GenBank/DDBJ databases">
        <authorList>
            <consortium name="DOE Joint Genome Institute"/>
            <person name="Ahrendt S."/>
            <person name="Riley R."/>
            <person name="Andreopoulos W."/>
            <person name="Labutti K."/>
            <person name="Pangilinan J."/>
            <person name="Ruiz-Duenas F.J."/>
            <person name="Barrasa J.M."/>
            <person name="Sanchez-Garcia M."/>
            <person name="Camarero S."/>
            <person name="Miyauchi S."/>
            <person name="Serrano A."/>
            <person name="Linde D."/>
            <person name="Babiker R."/>
            <person name="Drula E."/>
            <person name="Ayuso-Fernandez I."/>
            <person name="Pacheco R."/>
            <person name="Padilla G."/>
            <person name="Ferreira P."/>
            <person name="Barriuso J."/>
            <person name="Kellner H."/>
            <person name="Castanera R."/>
            <person name="Alfaro M."/>
            <person name="Ramirez L."/>
            <person name="Pisabarro A.G."/>
            <person name="Kuo A."/>
            <person name="Tritt A."/>
            <person name="Lipzen A."/>
            <person name="He G."/>
            <person name="Yan M."/>
            <person name="Ng V."/>
            <person name="Cullen D."/>
            <person name="Martin F."/>
            <person name="Rosso M.-N."/>
            <person name="Henrissat B."/>
            <person name="Hibbett D."/>
            <person name="Martinez A.T."/>
            <person name="Grigoriev I.V."/>
        </authorList>
    </citation>
    <scope>NUCLEOTIDE SEQUENCE</scope>
    <source>
        <strain evidence="1">AH 40177</strain>
    </source>
</reference>
<protein>
    <submittedName>
        <fullName evidence="1">Uncharacterized protein</fullName>
    </submittedName>
</protein>
<sequence>MSLACAAPLERRNVHYHMTSVDINGLEVKTIQIEAKDHLHISITSLAKEMGDGGVPTIHHSPDLLDIDTSFGPTTMLYYRLEGASTAAVAPTKQP</sequence>
<comment type="caution">
    <text evidence="1">The sequence shown here is derived from an EMBL/GenBank/DDBJ whole genome shotgun (WGS) entry which is preliminary data.</text>
</comment>
<dbReference type="EMBL" id="JADNRY010000812">
    <property type="protein sequence ID" value="KAF9026436.1"/>
    <property type="molecule type" value="Genomic_DNA"/>
</dbReference>
<name>A0A9P5TVZ9_9AGAR</name>
<proteinExistence type="predicted"/>
<evidence type="ECO:0000313" key="1">
    <source>
        <dbReference type="EMBL" id="KAF9026436.1"/>
    </source>
</evidence>
<organism evidence="1 2">
    <name type="scientific">Rhodocollybia butyracea</name>
    <dbReference type="NCBI Taxonomy" id="206335"/>
    <lineage>
        <taxon>Eukaryota</taxon>
        <taxon>Fungi</taxon>
        <taxon>Dikarya</taxon>
        <taxon>Basidiomycota</taxon>
        <taxon>Agaricomycotina</taxon>
        <taxon>Agaricomycetes</taxon>
        <taxon>Agaricomycetidae</taxon>
        <taxon>Agaricales</taxon>
        <taxon>Marasmiineae</taxon>
        <taxon>Omphalotaceae</taxon>
        <taxon>Rhodocollybia</taxon>
    </lineage>
</organism>
<evidence type="ECO:0000313" key="2">
    <source>
        <dbReference type="Proteomes" id="UP000772434"/>
    </source>
</evidence>
<accession>A0A9P5TVZ9</accession>
<keyword evidence="2" id="KW-1185">Reference proteome</keyword>